<evidence type="ECO:0000313" key="2">
    <source>
        <dbReference type="RefSeq" id="XP_029649366.1"/>
    </source>
</evidence>
<sequence length="154" mass="17150">MGSHEVLVLQGKGAAEIHGEMKEVLKDGCSSFSMVKILLSRFQTGHFEVIVERPTSATTENKADAVHVKILKDHRSSPKVIDETPGISCKRIGHIIPNILDKRKLSAKWVLDCLNTGQKRIRVTTSKVTLDWFAAGEADFMARLVTMGETWLHK</sequence>
<keyword evidence="1" id="KW-1185">Reference proteome</keyword>
<reference evidence="2" key="1">
    <citation type="submission" date="2025-08" db="UniProtKB">
        <authorList>
            <consortium name="RefSeq"/>
        </authorList>
    </citation>
    <scope>IDENTIFICATION</scope>
</reference>
<gene>
    <name evidence="2" type="primary">LOC115223092</name>
</gene>
<protein>
    <submittedName>
        <fullName evidence="2">Uncharacterized protein LOC115223092</fullName>
    </submittedName>
</protein>
<name>A0A6P7TJT9_9MOLL</name>
<dbReference type="Proteomes" id="UP000515154">
    <property type="component" value="Linkage group LG22"/>
</dbReference>
<dbReference type="KEGG" id="osn:115223092"/>
<organism evidence="1 2">
    <name type="scientific">Octopus sinensis</name>
    <name type="common">East Asian common octopus</name>
    <dbReference type="NCBI Taxonomy" id="2607531"/>
    <lineage>
        <taxon>Eukaryota</taxon>
        <taxon>Metazoa</taxon>
        <taxon>Spiralia</taxon>
        <taxon>Lophotrochozoa</taxon>
        <taxon>Mollusca</taxon>
        <taxon>Cephalopoda</taxon>
        <taxon>Coleoidea</taxon>
        <taxon>Octopodiformes</taxon>
        <taxon>Octopoda</taxon>
        <taxon>Incirrata</taxon>
        <taxon>Octopodidae</taxon>
        <taxon>Octopus</taxon>
    </lineage>
</organism>
<evidence type="ECO:0000313" key="1">
    <source>
        <dbReference type="Proteomes" id="UP000515154"/>
    </source>
</evidence>
<dbReference type="PANTHER" id="PTHR46060">
    <property type="entry name" value="MARINER MOS1 TRANSPOSASE-LIKE PROTEIN"/>
    <property type="match status" value="1"/>
</dbReference>
<dbReference type="RefSeq" id="XP_029649366.1">
    <property type="nucleotide sequence ID" value="XM_029793506.1"/>
</dbReference>
<proteinExistence type="predicted"/>
<dbReference type="AlphaFoldDB" id="A0A6P7TJT9"/>
<accession>A0A6P7TJT9</accession>
<dbReference type="PANTHER" id="PTHR46060:SF1">
    <property type="entry name" value="MARINER MOS1 TRANSPOSASE-LIKE PROTEIN"/>
    <property type="match status" value="1"/>
</dbReference>
<dbReference type="InterPro" id="IPR052709">
    <property type="entry name" value="Transposase-MT_Hybrid"/>
</dbReference>